<dbReference type="InParanoid" id="I1CW35"/>
<dbReference type="VEuPathDB" id="FungiDB:RO3G_17376"/>
<dbReference type="RefSeq" id="XP_067528061.1">
    <property type="nucleotide sequence ID" value="XM_067671960.1"/>
</dbReference>
<evidence type="ECO:0000313" key="2">
    <source>
        <dbReference type="Proteomes" id="UP000009138"/>
    </source>
</evidence>
<accession>I1CW35</accession>
<sequence>MTVLNPTLQFYDKKNLDEGHKRFRKEKATDIYPSICTANFSNSYFVAMVP</sequence>
<protein>
    <submittedName>
        <fullName evidence="1">Uncharacterized protein</fullName>
    </submittedName>
</protein>
<dbReference type="GeneID" id="93624341"/>
<organism evidence="1 2">
    <name type="scientific">Rhizopus delemar (strain RA 99-880 / ATCC MYA-4621 / FGSC 9543 / NRRL 43880)</name>
    <name type="common">Mucormycosis agent</name>
    <name type="synonym">Rhizopus arrhizus var. delemar</name>
    <dbReference type="NCBI Taxonomy" id="246409"/>
    <lineage>
        <taxon>Eukaryota</taxon>
        <taxon>Fungi</taxon>
        <taxon>Fungi incertae sedis</taxon>
        <taxon>Mucoromycota</taxon>
        <taxon>Mucoromycotina</taxon>
        <taxon>Mucoromycetes</taxon>
        <taxon>Mucorales</taxon>
        <taxon>Mucorineae</taxon>
        <taxon>Rhizopodaceae</taxon>
        <taxon>Rhizopus</taxon>
    </lineage>
</organism>
<dbReference type="AlphaFoldDB" id="I1CW35"/>
<dbReference type="Proteomes" id="UP000009138">
    <property type="component" value="Unassembled WGS sequence"/>
</dbReference>
<gene>
    <name evidence="1" type="ORF">RO3G_17376</name>
</gene>
<name>I1CW35_RHIO9</name>
<evidence type="ECO:0000313" key="1">
    <source>
        <dbReference type="EMBL" id="EIE92665.1"/>
    </source>
</evidence>
<dbReference type="EMBL" id="GG669531">
    <property type="protein sequence ID" value="EIE92665.1"/>
    <property type="molecule type" value="Genomic_DNA"/>
</dbReference>
<proteinExistence type="predicted"/>
<reference evidence="1 2" key="1">
    <citation type="journal article" date="2009" name="PLoS Genet.">
        <title>Genomic analysis of the basal lineage fungus Rhizopus oryzae reveals a whole-genome duplication.</title>
        <authorList>
            <person name="Ma L.-J."/>
            <person name="Ibrahim A.S."/>
            <person name="Skory C."/>
            <person name="Grabherr M.G."/>
            <person name="Burger G."/>
            <person name="Butler M."/>
            <person name="Elias M."/>
            <person name="Idnurm A."/>
            <person name="Lang B.F."/>
            <person name="Sone T."/>
            <person name="Abe A."/>
            <person name="Calvo S.E."/>
            <person name="Corrochano L.M."/>
            <person name="Engels R."/>
            <person name="Fu J."/>
            <person name="Hansberg W."/>
            <person name="Kim J.-M."/>
            <person name="Kodira C.D."/>
            <person name="Koehrsen M.J."/>
            <person name="Liu B."/>
            <person name="Miranda-Saavedra D."/>
            <person name="O'Leary S."/>
            <person name="Ortiz-Castellanos L."/>
            <person name="Poulter R."/>
            <person name="Rodriguez-Romero J."/>
            <person name="Ruiz-Herrera J."/>
            <person name="Shen Y.-Q."/>
            <person name="Zeng Q."/>
            <person name="Galagan J."/>
            <person name="Birren B.W."/>
            <person name="Cuomo C.A."/>
            <person name="Wickes B.L."/>
        </authorList>
    </citation>
    <scope>NUCLEOTIDE SEQUENCE [LARGE SCALE GENOMIC DNA]</scope>
    <source>
        <strain evidence="2">RA 99-880 / ATCC MYA-4621 / FGSC 9543 / NRRL 43880</strain>
    </source>
</reference>
<keyword evidence="2" id="KW-1185">Reference proteome</keyword>